<dbReference type="NCBIfam" id="TIGR03296">
    <property type="entry name" value="M6dom_TIGR03296"/>
    <property type="match status" value="1"/>
</dbReference>
<feature type="signal peptide" evidence="11">
    <location>
        <begin position="1"/>
        <end position="21"/>
    </location>
</feature>
<evidence type="ECO:0000256" key="1">
    <source>
        <dbReference type="ARBA" id="ARBA00001947"/>
    </source>
</evidence>
<feature type="chain" id="PRO_5039705915" evidence="11">
    <location>
        <begin position="22"/>
        <end position="805"/>
    </location>
</feature>
<evidence type="ECO:0000256" key="4">
    <source>
        <dbReference type="ARBA" id="ARBA00022670"/>
    </source>
</evidence>
<dbReference type="InterPro" id="IPR048665">
    <property type="entry name" value="InhA-like_VEG"/>
</dbReference>
<feature type="compositionally biased region" description="Basic and acidic residues" evidence="10">
    <location>
        <begin position="94"/>
        <end position="117"/>
    </location>
</feature>
<dbReference type="eggNOG" id="COG4412">
    <property type="taxonomic scope" value="Bacteria"/>
</dbReference>
<dbReference type="GO" id="GO:0008237">
    <property type="term" value="F:metallopeptidase activity"/>
    <property type="evidence" value="ECO:0007669"/>
    <property type="project" value="UniProtKB-KW"/>
</dbReference>
<dbReference type="PATRIC" id="fig|218284.4.peg.4332"/>
<dbReference type="InterPro" id="IPR012300">
    <property type="entry name" value="Pept_M6_InhA"/>
</dbReference>
<keyword evidence="7" id="KW-0378">Hydrolase</keyword>
<feature type="domain" description="Immune inhibitor A-like metallopeptidase VEG" evidence="13">
    <location>
        <begin position="644"/>
        <end position="801"/>
    </location>
</feature>
<comment type="caution">
    <text evidence="14">The sequence shown here is derived from an EMBL/GenBank/DDBJ whole genome shotgun (WGS) entry which is preliminary data.</text>
</comment>
<accession>A0A0P6WNR1</accession>
<dbReference type="NCBIfam" id="NF038128">
    <property type="entry name" value="choice_anch_J"/>
    <property type="match status" value="1"/>
</dbReference>
<dbReference type="EMBL" id="LIXZ01000009">
    <property type="protein sequence ID" value="KPL59110.1"/>
    <property type="molecule type" value="Genomic_DNA"/>
</dbReference>
<evidence type="ECO:0000256" key="2">
    <source>
        <dbReference type="ARBA" id="ARBA00004613"/>
    </source>
</evidence>
<dbReference type="Gene3D" id="2.60.120.200">
    <property type="match status" value="1"/>
</dbReference>
<dbReference type="InterPro" id="IPR024079">
    <property type="entry name" value="MetalloPept_cat_dom_sf"/>
</dbReference>
<keyword evidence="8" id="KW-0862">Zinc</keyword>
<gene>
    <name evidence="14" type="ORF">AM506_13000</name>
</gene>
<dbReference type="SUPFAM" id="SSF55486">
    <property type="entry name" value="Metalloproteases ('zincins'), catalytic domain"/>
    <property type="match status" value="1"/>
</dbReference>
<dbReference type="Pfam" id="PF20773">
    <property type="entry name" value="InhA-like_MAM"/>
    <property type="match status" value="1"/>
</dbReference>
<dbReference type="RefSeq" id="WP_060672921.1">
    <property type="nucleotide sequence ID" value="NZ_LIXZ01000009.1"/>
</dbReference>
<dbReference type="GO" id="GO:0046872">
    <property type="term" value="F:metal ion binding"/>
    <property type="evidence" value="ECO:0007669"/>
    <property type="project" value="UniProtKB-KW"/>
</dbReference>
<keyword evidence="4 14" id="KW-0645">Protease</keyword>
<evidence type="ECO:0000313" key="15">
    <source>
        <dbReference type="Proteomes" id="UP000050398"/>
    </source>
</evidence>
<feature type="domain" description="Peptidase M6-like" evidence="12">
    <location>
        <begin position="147"/>
        <end position="431"/>
    </location>
</feature>
<keyword evidence="9" id="KW-0482">Metalloprotease</keyword>
<dbReference type="PANTHER" id="PTHR13062">
    <property type="entry name" value="COLLAGENASE"/>
    <property type="match status" value="1"/>
</dbReference>
<dbReference type="InterPro" id="IPR008757">
    <property type="entry name" value="Peptidase_M6-like_domain"/>
</dbReference>
<evidence type="ECO:0000256" key="6">
    <source>
        <dbReference type="ARBA" id="ARBA00022729"/>
    </source>
</evidence>
<evidence type="ECO:0000256" key="11">
    <source>
        <dbReference type="SAM" id="SignalP"/>
    </source>
</evidence>
<evidence type="ECO:0000256" key="5">
    <source>
        <dbReference type="ARBA" id="ARBA00022723"/>
    </source>
</evidence>
<keyword evidence="5" id="KW-0479">Metal-binding</keyword>
<dbReference type="PIRSF" id="PIRSF007519">
    <property type="entry name" value="Protease_InhA"/>
    <property type="match status" value="1"/>
</dbReference>
<feature type="region of interest" description="Disordered" evidence="10">
    <location>
        <begin position="94"/>
        <end position="153"/>
    </location>
</feature>
<evidence type="ECO:0000313" key="14">
    <source>
        <dbReference type="EMBL" id="KPL59110.1"/>
    </source>
</evidence>
<dbReference type="Pfam" id="PF05547">
    <property type="entry name" value="Peptidase_M6"/>
    <property type="match status" value="1"/>
</dbReference>
<evidence type="ECO:0000259" key="13">
    <source>
        <dbReference type="Pfam" id="PF20774"/>
    </source>
</evidence>
<dbReference type="Proteomes" id="UP000050398">
    <property type="component" value="Unassembled WGS sequence"/>
</dbReference>
<dbReference type="OrthoDB" id="275270at2"/>
<dbReference type="GO" id="GO:0006508">
    <property type="term" value="P:proteolysis"/>
    <property type="evidence" value="ECO:0007669"/>
    <property type="project" value="UniProtKB-KW"/>
</dbReference>
<comment type="subcellular location">
    <subcellularLocation>
        <location evidence="2">Secreted</location>
    </subcellularLocation>
</comment>
<feature type="compositionally biased region" description="Low complexity" evidence="10">
    <location>
        <begin position="121"/>
        <end position="130"/>
    </location>
</feature>
<sequence length="805" mass="87935">MKSRKVLSMAMVAALSVGAFAVPASAATQTPENVLAKPTVKYDHKHGGAFDLGIANDERLIEMLKKEGEIKKNATAAEAQKGLQKFLKAKADSAEKQADEGEGELHNEEVKTKEKLQKSMKNNGVKNGKGNKLGHAKKNSPDPVKEETYDGEKRTDEVLVLLVDYPDKPHNSMTADETDMHYEGDDAYSREHYQDMLFGTGGWKGPDGKTYVSMKQYYEQQSGGSYSVDGNVAGWYTASKPAAAYGGNDPQPDGSDVDARGLIKEALAQAAADPDVNLADYDKWDRYDLDGDGNYLESDGLVDHLMVIHSGVGEEAGGGSLGSDAIWSHRWNLGGIFPIAGSPTPEVDYWGAGTMYAYDYTIEPEDGAVGVMAHEYGHDLGLPDEYDTQYTGTGEPVSYWSIMASGSWAGDIPGSMPSGFSPYMKEMLQASAVVDNEGTQGNWQSGDEIDAADVTRKGEEYLLDEAATKGTNNDVVKVNLPDKEVQGILPEFGEKYYYSTKGDELNTSLVSPEFDLTDATNATFSFKTLYDVEYDYDFLHVTATTESGEEVELDTIGDDDTDGDQRAESTKGQWVDKSYDLSQFAGQKVNLTFNYVTDGGLALDGFALDNATLTVDGNVVFEDGAEGEPQFATNGFEVSNGISLKEHYYLLEWRSHNGVDEGLANIRRGASLMQFDDGLVVWYVDKSYSDNWTGNHPGDGFVGVVDADQKTNYWSDGSVGSTRYQVHDAAFSLDKSEKMFLDYTELLGLTMKDNHTARNPLFDDSKDYSNKGMVDAGRNVPNYGLKFRVTGQSHDGSVGKVLIYK</sequence>
<dbReference type="PANTHER" id="PTHR13062:SF12">
    <property type="entry name" value="ALPHA-2-MACROGLOBULIN DOMAIN-CONTAINING PROTEIN"/>
    <property type="match status" value="1"/>
</dbReference>
<evidence type="ECO:0000259" key="12">
    <source>
        <dbReference type="Pfam" id="PF05547"/>
    </source>
</evidence>
<dbReference type="AlphaFoldDB" id="A0A0P6WNR1"/>
<keyword evidence="6 11" id="KW-0732">Signal</keyword>
<name>A0A0P6WNR1_9BACI</name>
<comment type="cofactor">
    <cofactor evidence="1">
        <name>Zn(2+)</name>
        <dbReference type="ChEBI" id="CHEBI:29105"/>
    </cofactor>
</comment>
<keyword evidence="3" id="KW-0964">Secreted</keyword>
<evidence type="ECO:0000256" key="7">
    <source>
        <dbReference type="ARBA" id="ARBA00022801"/>
    </source>
</evidence>
<evidence type="ECO:0000256" key="9">
    <source>
        <dbReference type="ARBA" id="ARBA00023049"/>
    </source>
</evidence>
<proteinExistence type="predicted"/>
<evidence type="ECO:0000256" key="8">
    <source>
        <dbReference type="ARBA" id="ARBA00022833"/>
    </source>
</evidence>
<evidence type="ECO:0000256" key="3">
    <source>
        <dbReference type="ARBA" id="ARBA00022525"/>
    </source>
</evidence>
<reference evidence="14 15" key="1">
    <citation type="submission" date="2015-08" db="EMBL/GenBank/DDBJ databases">
        <title>Draft Genome Sequence of Bacillus vietnamensis UCD-SED5.</title>
        <authorList>
            <person name="Lee R.D."/>
            <person name="Jospin G."/>
            <person name="Lang J.M."/>
            <person name="Coil D.A."/>
            <person name="Eisen J.A."/>
        </authorList>
    </citation>
    <scope>NUCLEOTIDE SEQUENCE [LARGE SCALE GENOMIC DNA]</scope>
    <source>
        <strain evidence="14 15">UCD-SED5</strain>
    </source>
</reference>
<dbReference type="GO" id="GO:0005576">
    <property type="term" value="C:extracellular region"/>
    <property type="evidence" value="ECO:0007669"/>
    <property type="project" value="UniProtKB-SubCell"/>
</dbReference>
<protein>
    <submittedName>
        <fullName evidence="14">Protease</fullName>
    </submittedName>
</protein>
<evidence type="ECO:0000256" key="10">
    <source>
        <dbReference type="SAM" id="MobiDB-lite"/>
    </source>
</evidence>
<dbReference type="Pfam" id="PF20774">
    <property type="entry name" value="InhA-like_VEG"/>
    <property type="match status" value="1"/>
</dbReference>
<dbReference type="Gene3D" id="3.40.390.10">
    <property type="entry name" value="Collagenase (Catalytic Domain)"/>
    <property type="match status" value="1"/>
</dbReference>
<organism evidence="14 15">
    <name type="scientific">Rossellomorea vietnamensis</name>
    <dbReference type="NCBI Taxonomy" id="218284"/>
    <lineage>
        <taxon>Bacteria</taxon>
        <taxon>Bacillati</taxon>
        <taxon>Bacillota</taxon>
        <taxon>Bacilli</taxon>
        <taxon>Bacillales</taxon>
        <taxon>Bacillaceae</taxon>
        <taxon>Rossellomorea</taxon>
    </lineage>
</organism>
<feature type="compositionally biased region" description="Basic and acidic residues" evidence="10">
    <location>
        <begin position="139"/>
        <end position="153"/>
    </location>
</feature>